<reference evidence="6 7" key="1">
    <citation type="journal article" date="2009" name="Genome Res.">
        <title>Complete genome of the cellulolytic thermophile Acidothermus cellulolyticus 11B provides insights into its ecophysiological and evolutionary adaptations.</title>
        <authorList>
            <person name="Barabote R.D."/>
            <person name="Xie G."/>
            <person name="Leu D.H."/>
            <person name="Normand P."/>
            <person name="Necsulea A."/>
            <person name="Daubin V."/>
            <person name="Medigue C."/>
            <person name="Adney W.S."/>
            <person name="Xu X.C."/>
            <person name="Lapidus A."/>
            <person name="Parales R.E."/>
            <person name="Detter C."/>
            <person name="Pujic P."/>
            <person name="Bruce D."/>
            <person name="Lavire C."/>
            <person name="Challacombe J.F."/>
            <person name="Brettin T.S."/>
            <person name="Berry A.M."/>
        </authorList>
    </citation>
    <scope>NUCLEOTIDE SEQUENCE [LARGE SCALE GENOMIC DNA]</scope>
    <source>
        <strain evidence="7">ATCC 43068 / DSM 8971 / 11B</strain>
    </source>
</reference>
<dbReference type="Proteomes" id="UP000008221">
    <property type="component" value="Chromosome"/>
</dbReference>
<dbReference type="Gene3D" id="1.10.357.10">
    <property type="entry name" value="Tetracycline Repressor, domain 2"/>
    <property type="match status" value="1"/>
</dbReference>
<dbReference type="SUPFAM" id="SSF48498">
    <property type="entry name" value="Tetracyclin repressor-like, C-terminal domain"/>
    <property type="match status" value="1"/>
</dbReference>
<dbReference type="InterPro" id="IPR023772">
    <property type="entry name" value="DNA-bd_HTH_TetR-type_CS"/>
</dbReference>
<protein>
    <submittedName>
        <fullName evidence="6">Transcriptional regulator, TetR family</fullName>
    </submittedName>
</protein>
<evidence type="ECO:0000256" key="1">
    <source>
        <dbReference type="ARBA" id="ARBA00023015"/>
    </source>
</evidence>
<dbReference type="InterPro" id="IPR009057">
    <property type="entry name" value="Homeodomain-like_sf"/>
</dbReference>
<dbReference type="AlphaFoldDB" id="A0LS44"/>
<dbReference type="SUPFAM" id="SSF46689">
    <property type="entry name" value="Homeodomain-like"/>
    <property type="match status" value="1"/>
</dbReference>
<evidence type="ECO:0000256" key="3">
    <source>
        <dbReference type="ARBA" id="ARBA00023163"/>
    </source>
</evidence>
<evidence type="ECO:0000259" key="5">
    <source>
        <dbReference type="PROSITE" id="PS50977"/>
    </source>
</evidence>
<dbReference type="PANTHER" id="PTHR47506:SF10">
    <property type="entry name" value="TRANSCRIPTIONAL REGULATORY PROTEIN"/>
    <property type="match status" value="1"/>
</dbReference>
<dbReference type="InterPro" id="IPR001647">
    <property type="entry name" value="HTH_TetR"/>
</dbReference>
<dbReference type="Pfam" id="PF16925">
    <property type="entry name" value="TetR_C_13"/>
    <property type="match status" value="1"/>
</dbReference>
<dbReference type="PROSITE" id="PS50977">
    <property type="entry name" value="HTH_TETR_2"/>
    <property type="match status" value="1"/>
</dbReference>
<keyword evidence="1" id="KW-0805">Transcription regulation</keyword>
<sequence>MTRTGRPRSYDEEKVVERARNLFWSRGYHATSVQDLVDNLGLQRASLYGAFGDKHRLYLRALSLYIRENRERLAAALREDGPVLPVLRRMLTNPATLTGVSGRDQPRGCLVGNTTAELVPGDDAAQAMVAAAYDGFVEVVSDALRRGQANGEVVTTATPEAQALLLQIVFQGAALVARAGIDRKRLDESIDALIDLLRQPAVPPPDWRPYR</sequence>
<evidence type="ECO:0000256" key="2">
    <source>
        <dbReference type="ARBA" id="ARBA00023125"/>
    </source>
</evidence>
<keyword evidence="3" id="KW-0804">Transcription</keyword>
<dbReference type="PANTHER" id="PTHR47506">
    <property type="entry name" value="TRANSCRIPTIONAL REGULATORY PROTEIN"/>
    <property type="match status" value="1"/>
</dbReference>
<dbReference type="GO" id="GO:0003677">
    <property type="term" value="F:DNA binding"/>
    <property type="evidence" value="ECO:0007669"/>
    <property type="project" value="UniProtKB-UniRule"/>
</dbReference>
<evidence type="ECO:0000313" key="6">
    <source>
        <dbReference type="EMBL" id="ABK52254.1"/>
    </source>
</evidence>
<dbReference type="KEGG" id="ace:Acel_0481"/>
<proteinExistence type="predicted"/>
<dbReference type="RefSeq" id="WP_011719317.1">
    <property type="nucleotide sequence ID" value="NC_008578.1"/>
</dbReference>
<dbReference type="InterPro" id="IPR036271">
    <property type="entry name" value="Tet_transcr_reg_TetR-rel_C_sf"/>
</dbReference>
<dbReference type="Gene3D" id="1.10.10.60">
    <property type="entry name" value="Homeodomain-like"/>
    <property type="match status" value="1"/>
</dbReference>
<dbReference type="EMBL" id="CP000481">
    <property type="protein sequence ID" value="ABK52254.1"/>
    <property type="molecule type" value="Genomic_DNA"/>
</dbReference>
<dbReference type="STRING" id="351607.Acel_0481"/>
<gene>
    <name evidence="6" type="ordered locus">Acel_0481</name>
</gene>
<dbReference type="PROSITE" id="PS01081">
    <property type="entry name" value="HTH_TETR_1"/>
    <property type="match status" value="1"/>
</dbReference>
<feature type="DNA-binding region" description="H-T-H motif" evidence="4">
    <location>
        <begin position="32"/>
        <end position="51"/>
    </location>
</feature>
<keyword evidence="7" id="KW-1185">Reference proteome</keyword>
<accession>A0LS44</accession>
<keyword evidence="2 4" id="KW-0238">DNA-binding</keyword>
<dbReference type="HOGENOM" id="CLU_069356_28_0_11"/>
<evidence type="ECO:0000256" key="4">
    <source>
        <dbReference type="PROSITE-ProRule" id="PRU00335"/>
    </source>
</evidence>
<evidence type="ECO:0000313" key="7">
    <source>
        <dbReference type="Proteomes" id="UP000008221"/>
    </source>
</evidence>
<dbReference type="InterPro" id="IPR011075">
    <property type="entry name" value="TetR_C"/>
</dbReference>
<organism evidence="6 7">
    <name type="scientific">Acidothermus cellulolyticus (strain ATCC 43068 / DSM 8971 / 11B)</name>
    <dbReference type="NCBI Taxonomy" id="351607"/>
    <lineage>
        <taxon>Bacteria</taxon>
        <taxon>Bacillati</taxon>
        <taxon>Actinomycetota</taxon>
        <taxon>Actinomycetes</taxon>
        <taxon>Acidothermales</taxon>
        <taxon>Acidothermaceae</taxon>
        <taxon>Acidothermus</taxon>
    </lineage>
</organism>
<dbReference type="eggNOG" id="COG1309">
    <property type="taxonomic scope" value="Bacteria"/>
</dbReference>
<dbReference type="InParanoid" id="A0LS44"/>
<feature type="domain" description="HTH tetR-type" evidence="5">
    <location>
        <begin position="9"/>
        <end position="69"/>
    </location>
</feature>
<name>A0LS44_ACIC1</name>
<dbReference type="OrthoDB" id="9805134at2"/>
<dbReference type="Pfam" id="PF00440">
    <property type="entry name" value="TetR_N"/>
    <property type="match status" value="1"/>
</dbReference>